<dbReference type="SUPFAM" id="SSF48371">
    <property type="entry name" value="ARM repeat"/>
    <property type="match status" value="2"/>
</dbReference>
<evidence type="ECO:0000256" key="4">
    <source>
        <dbReference type="ARBA" id="ARBA00022540"/>
    </source>
</evidence>
<protein>
    <recommendedName>
        <fullName evidence="9">MI domain-containing protein</fullName>
    </recommendedName>
</protein>
<evidence type="ECO:0000256" key="1">
    <source>
        <dbReference type="ARBA" id="ARBA00004496"/>
    </source>
</evidence>
<feature type="compositionally biased region" description="Polar residues" evidence="8">
    <location>
        <begin position="422"/>
        <end position="437"/>
    </location>
</feature>
<keyword evidence="4" id="KW-0396">Initiation factor</keyword>
<feature type="compositionally biased region" description="Low complexity" evidence="8">
    <location>
        <begin position="29"/>
        <end position="38"/>
    </location>
</feature>
<dbReference type="InterPro" id="IPR003890">
    <property type="entry name" value="MIF4G-like_typ-3"/>
</dbReference>
<feature type="region of interest" description="Disordered" evidence="8">
    <location>
        <begin position="371"/>
        <end position="440"/>
    </location>
</feature>
<dbReference type="GO" id="GO:0016281">
    <property type="term" value="C:eukaryotic translation initiation factor 4F complex"/>
    <property type="evidence" value="ECO:0007669"/>
    <property type="project" value="TreeGrafter"/>
</dbReference>
<feature type="compositionally biased region" description="Basic and acidic residues" evidence="8">
    <location>
        <begin position="386"/>
        <end position="399"/>
    </location>
</feature>
<accession>S8EAS5</accession>
<reference evidence="10 11" key="1">
    <citation type="journal article" date="2012" name="Science">
        <title>The Paleozoic origin of enzymatic lignin decomposition reconstructed from 31 fungal genomes.</title>
        <authorList>
            <person name="Floudas D."/>
            <person name="Binder M."/>
            <person name="Riley R."/>
            <person name="Barry K."/>
            <person name="Blanchette R.A."/>
            <person name="Henrissat B."/>
            <person name="Martinez A.T."/>
            <person name="Otillar R."/>
            <person name="Spatafora J.W."/>
            <person name="Yadav J.S."/>
            <person name="Aerts A."/>
            <person name="Benoit I."/>
            <person name="Boyd A."/>
            <person name="Carlson A."/>
            <person name="Copeland A."/>
            <person name="Coutinho P.M."/>
            <person name="de Vries R.P."/>
            <person name="Ferreira P."/>
            <person name="Findley K."/>
            <person name="Foster B."/>
            <person name="Gaskell J."/>
            <person name="Glotzer D."/>
            <person name="Gorecki P."/>
            <person name="Heitman J."/>
            <person name="Hesse C."/>
            <person name="Hori C."/>
            <person name="Igarashi K."/>
            <person name="Jurgens J.A."/>
            <person name="Kallen N."/>
            <person name="Kersten P."/>
            <person name="Kohler A."/>
            <person name="Kuees U."/>
            <person name="Kumar T.K.A."/>
            <person name="Kuo A."/>
            <person name="LaButti K."/>
            <person name="Larrondo L.F."/>
            <person name="Lindquist E."/>
            <person name="Ling A."/>
            <person name="Lombard V."/>
            <person name="Lucas S."/>
            <person name="Lundell T."/>
            <person name="Martin R."/>
            <person name="McLaughlin D.J."/>
            <person name="Morgenstern I."/>
            <person name="Morin E."/>
            <person name="Murat C."/>
            <person name="Nagy L.G."/>
            <person name="Nolan M."/>
            <person name="Ohm R.A."/>
            <person name="Patyshakuliyeva A."/>
            <person name="Rokas A."/>
            <person name="Ruiz-Duenas F.J."/>
            <person name="Sabat G."/>
            <person name="Salamov A."/>
            <person name="Samejima M."/>
            <person name="Schmutz J."/>
            <person name="Slot J.C."/>
            <person name="St John F."/>
            <person name="Stenlid J."/>
            <person name="Sun H."/>
            <person name="Sun S."/>
            <person name="Syed K."/>
            <person name="Tsang A."/>
            <person name="Wiebenga A."/>
            <person name="Young D."/>
            <person name="Pisabarro A."/>
            <person name="Eastwood D.C."/>
            <person name="Martin F."/>
            <person name="Cullen D."/>
            <person name="Grigoriev I.V."/>
            <person name="Hibbett D.S."/>
        </authorList>
    </citation>
    <scope>NUCLEOTIDE SEQUENCE</scope>
    <source>
        <strain evidence="11">FP-58527</strain>
    </source>
</reference>
<name>S8EAS5_FOMSC</name>
<feature type="compositionally biased region" description="Low complexity" evidence="8">
    <location>
        <begin position="479"/>
        <end position="495"/>
    </location>
</feature>
<dbReference type="InterPro" id="IPR003891">
    <property type="entry name" value="Initiation_fac_eIF4g_MI"/>
</dbReference>
<evidence type="ECO:0000313" key="10">
    <source>
        <dbReference type="EMBL" id="EPT00369.1"/>
    </source>
</evidence>
<evidence type="ECO:0000256" key="8">
    <source>
        <dbReference type="SAM" id="MobiDB-lite"/>
    </source>
</evidence>
<gene>
    <name evidence="10" type="ORF">FOMPIDRAFT_1122553</name>
</gene>
<dbReference type="GO" id="GO:0010494">
    <property type="term" value="C:cytoplasmic stress granule"/>
    <property type="evidence" value="ECO:0007669"/>
    <property type="project" value="UniProtKB-ARBA"/>
</dbReference>
<comment type="subcellular location">
    <subcellularLocation>
        <location evidence="1">Cytoplasm</location>
    </subcellularLocation>
</comment>
<dbReference type="Proteomes" id="UP000015241">
    <property type="component" value="Unassembled WGS sequence"/>
</dbReference>
<keyword evidence="6" id="KW-0694">RNA-binding</keyword>
<dbReference type="EMBL" id="KE504149">
    <property type="protein sequence ID" value="EPT00369.1"/>
    <property type="molecule type" value="Genomic_DNA"/>
</dbReference>
<evidence type="ECO:0000256" key="2">
    <source>
        <dbReference type="ARBA" id="ARBA00005775"/>
    </source>
</evidence>
<feature type="domain" description="MI" evidence="9">
    <location>
        <begin position="546"/>
        <end position="668"/>
    </location>
</feature>
<keyword evidence="7" id="KW-0648">Protein biosynthesis</keyword>
<evidence type="ECO:0000256" key="7">
    <source>
        <dbReference type="ARBA" id="ARBA00022917"/>
    </source>
</evidence>
<dbReference type="InParanoid" id="S8EAS5"/>
<evidence type="ECO:0000256" key="5">
    <source>
        <dbReference type="ARBA" id="ARBA00022553"/>
    </source>
</evidence>
<dbReference type="PROSITE" id="PS51366">
    <property type="entry name" value="MI"/>
    <property type="match status" value="1"/>
</dbReference>
<dbReference type="AlphaFoldDB" id="S8EAS5"/>
<sequence length="700" mass="75947">MSSYYAFAGALAKYLTAWGREAETPPSPSSLSLSSSSSIGTQCGQQAPSVASSATSAIKVAAPVDHPLYPSPSRHTHTSFLSSETSLPVTGSPKIIDRRVCALLNKLTMERFDSISDQIIAWANESENERDGRTLIQVIRLVFENATNDAALSEMYARLCRRMMEQISPKVQDEGLKNAEGKPIAGGQLFRKYLLNKCQEDFQRGWATKENAAAVAYEEDHASKSASEEDESGEAAVDSEEGYDAQKAKRQWLGLIKFIGELFKSQMLTERIMHECVKKLLGNVGNPEEEVIESLCMFLTTVGELLDTAKARAHVDVYFSRMKELVQNPNINSRVRFMLMDLLELRERKWKSRHASAGPTSNSTVRALAAKEDYQRTPSMSCGGSKDGRACGEHQDGADGRAIAGNAPSRIPPAQAGDLSNFGKTSKTNSMTQTFGSNGVFAMDKGKGESATLSRGSSSMFSKLMENPELATDVAMAASSRPPSRRPTGSVGSSSAGVPEAPQRRKLFLPRTLPTPDDTGSSTPAPSDVGHSDDEDSGAPAMTEAQVKTRSAEDAKEFFNIRDLDEAEAYLTKLPSENRWLLVDDLVVFALRLTEADAQLVSDYFSRVVSKDLCSPDQLEKGFASIAELLDDIAINVNPTAYNFMALMMKGAQLDRKRCVRLASKVDNSDKLLRLILPNTATPSAQSSGAISRSPGAISA</sequence>
<dbReference type="HOGENOM" id="CLU_002459_0_1_1"/>
<evidence type="ECO:0000313" key="11">
    <source>
        <dbReference type="Proteomes" id="UP000015241"/>
    </source>
</evidence>
<keyword evidence="3" id="KW-0963">Cytoplasm</keyword>
<dbReference type="OrthoDB" id="514777at2759"/>
<dbReference type="GO" id="GO:0003729">
    <property type="term" value="F:mRNA binding"/>
    <property type="evidence" value="ECO:0007669"/>
    <property type="project" value="TreeGrafter"/>
</dbReference>
<keyword evidence="5" id="KW-0597">Phosphoprotein</keyword>
<organism evidence="10 11">
    <name type="scientific">Fomitopsis schrenkii</name>
    <name type="common">Brown rot fungus</name>
    <dbReference type="NCBI Taxonomy" id="2126942"/>
    <lineage>
        <taxon>Eukaryota</taxon>
        <taxon>Fungi</taxon>
        <taxon>Dikarya</taxon>
        <taxon>Basidiomycota</taxon>
        <taxon>Agaricomycotina</taxon>
        <taxon>Agaricomycetes</taxon>
        <taxon>Polyporales</taxon>
        <taxon>Fomitopsis</taxon>
    </lineage>
</organism>
<dbReference type="PANTHER" id="PTHR23253:SF9">
    <property type="entry name" value="EUKARYOTIC TRANSLATION INITIATION FACTOR 4 GAMMA 2"/>
    <property type="match status" value="1"/>
</dbReference>
<dbReference type="InterPro" id="IPR016024">
    <property type="entry name" value="ARM-type_fold"/>
</dbReference>
<feature type="region of interest" description="Disordered" evidence="8">
    <location>
        <begin position="218"/>
        <end position="242"/>
    </location>
</feature>
<feature type="region of interest" description="Disordered" evidence="8">
    <location>
        <begin position="25"/>
        <end position="46"/>
    </location>
</feature>
<dbReference type="PANTHER" id="PTHR23253">
    <property type="entry name" value="EUKARYOTIC TRANSLATION INITIATION FACTOR 4 GAMMA"/>
    <property type="match status" value="1"/>
</dbReference>
<dbReference type="Gene3D" id="1.25.40.180">
    <property type="match status" value="2"/>
</dbReference>
<evidence type="ECO:0000259" key="9">
    <source>
        <dbReference type="PROSITE" id="PS51366"/>
    </source>
</evidence>
<dbReference type="FunFam" id="1.25.40.180:FF:000020">
    <property type="entry name" value="Eukaryotic translation initiation factor subunit"/>
    <property type="match status" value="1"/>
</dbReference>
<comment type="similarity">
    <text evidence="2">Belongs to the eukaryotic initiation factor 4G family.</text>
</comment>
<feature type="compositionally biased region" description="Basic and acidic residues" evidence="8">
    <location>
        <begin position="218"/>
        <end position="227"/>
    </location>
</feature>
<evidence type="ECO:0000256" key="3">
    <source>
        <dbReference type="ARBA" id="ARBA00022490"/>
    </source>
</evidence>
<feature type="compositionally biased region" description="Acidic residues" evidence="8">
    <location>
        <begin position="228"/>
        <end position="242"/>
    </location>
</feature>
<dbReference type="eggNOG" id="KOG0401">
    <property type="taxonomic scope" value="Eukaryota"/>
</dbReference>
<dbReference type="GO" id="GO:0003743">
    <property type="term" value="F:translation initiation factor activity"/>
    <property type="evidence" value="ECO:0007669"/>
    <property type="project" value="UniProtKB-KW"/>
</dbReference>
<feature type="region of interest" description="Disordered" evidence="8">
    <location>
        <begin position="475"/>
        <end position="550"/>
    </location>
</feature>
<keyword evidence="11" id="KW-1185">Reference proteome</keyword>
<dbReference type="SMART" id="SM00543">
    <property type="entry name" value="MIF4G"/>
    <property type="match status" value="1"/>
</dbReference>
<dbReference type="Pfam" id="PF02847">
    <property type="entry name" value="MA3"/>
    <property type="match status" value="1"/>
</dbReference>
<evidence type="ECO:0000256" key="6">
    <source>
        <dbReference type="ARBA" id="ARBA00022884"/>
    </source>
</evidence>
<dbReference type="Pfam" id="PF02854">
    <property type="entry name" value="MIF4G"/>
    <property type="match status" value="1"/>
</dbReference>
<dbReference type="STRING" id="743788.S8EAS5"/>
<proteinExistence type="inferred from homology"/>